<proteinExistence type="predicted"/>
<dbReference type="AlphaFoldDB" id="F2PJC9"/>
<reference evidence="3" key="1">
    <citation type="journal article" date="2012" name="MBio">
        <title>Comparative genome analysis of Trichophyton rubrum and related dermatophytes reveals candidate genes involved in infection.</title>
        <authorList>
            <person name="Martinez D.A."/>
            <person name="Oliver B.G."/>
            <person name="Graeser Y."/>
            <person name="Goldberg J.M."/>
            <person name="Li W."/>
            <person name="Martinez-Rossi N.M."/>
            <person name="Monod M."/>
            <person name="Shelest E."/>
            <person name="Barton R.C."/>
            <person name="Birch E."/>
            <person name="Brakhage A.A."/>
            <person name="Chen Z."/>
            <person name="Gurr S.J."/>
            <person name="Heiman D."/>
            <person name="Heitman J."/>
            <person name="Kosti I."/>
            <person name="Rossi A."/>
            <person name="Saif S."/>
            <person name="Samalova M."/>
            <person name="Saunders C.W."/>
            <person name="Shea T."/>
            <person name="Summerbell R.C."/>
            <person name="Xu J."/>
            <person name="Young S."/>
            <person name="Zeng Q."/>
            <person name="Birren B.W."/>
            <person name="Cuomo C.A."/>
            <person name="White T.C."/>
        </authorList>
    </citation>
    <scope>NUCLEOTIDE SEQUENCE [LARGE SCALE GENOMIC DNA]</scope>
    <source>
        <strain evidence="3">ATCC MYA-4606 / CBS 127.97</strain>
    </source>
</reference>
<dbReference type="eggNOG" id="ENOG502STPP">
    <property type="taxonomic scope" value="Eukaryota"/>
</dbReference>
<keyword evidence="3" id="KW-1185">Reference proteome</keyword>
<feature type="region of interest" description="Disordered" evidence="1">
    <location>
        <begin position="1"/>
        <end position="45"/>
    </location>
</feature>
<organism evidence="2 3">
    <name type="scientific">Trichophyton equinum (strain ATCC MYA-4606 / CBS 127.97)</name>
    <name type="common">Horse ringworm fungus</name>
    <dbReference type="NCBI Taxonomy" id="559882"/>
    <lineage>
        <taxon>Eukaryota</taxon>
        <taxon>Fungi</taxon>
        <taxon>Dikarya</taxon>
        <taxon>Ascomycota</taxon>
        <taxon>Pezizomycotina</taxon>
        <taxon>Eurotiomycetes</taxon>
        <taxon>Eurotiomycetidae</taxon>
        <taxon>Onygenales</taxon>
        <taxon>Arthrodermataceae</taxon>
        <taxon>Trichophyton</taxon>
    </lineage>
</organism>
<protein>
    <submittedName>
        <fullName evidence="2">Uncharacterized protein</fullName>
    </submittedName>
</protein>
<gene>
    <name evidence="2" type="ORF">TEQG_01036</name>
</gene>
<evidence type="ECO:0000256" key="1">
    <source>
        <dbReference type="SAM" id="MobiDB-lite"/>
    </source>
</evidence>
<feature type="region of interest" description="Disordered" evidence="1">
    <location>
        <begin position="181"/>
        <end position="215"/>
    </location>
</feature>
<dbReference type="EMBL" id="DS995720">
    <property type="protein sequence ID" value="EGE01996.1"/>
    <property type="molecule type" value="Genomic_DNA"/>
</dbReference>
<evidence type="ECO:0000313" key="2">
    <source>
        <dbReference type="EMBL" id="EGE01996.1"/>
    </source>
</evidence>
<dbReference type="HOGENOM" id="CLU_046552_0_0_1"/>
<sequence length="384" mass="42317">MNTPSAVAARPILASSLLPPESEDDDRSTSSSEDEDEWRLGPEIYGDEASKKPAAAIVSAGRILGISSLILSIDPGGKTPNGREYVQEWVDELSLHLLISTITRNPTANRPRAFIIQFKGCRPLSSSVLQGLIREKMTDLSLEAIKGILRNVNIFQALEFGQIQSAVDQVSDLLFKIEQGQSKAHNEPGVSASARPDDRDSTTQSENRPRKRDPFEPPILLLIEGMDVAIQETIRSSDTDTAGDRLCSFLRTLALLCGTYKSLLAVIIANSITLRPEIPKAIQIAPDELRTQVRNGLTPAETALTTPYRLEDMNFPVESVFEPPDDRRLISGSPYPYGLQLFPFADELDEGIDVHLVVSGVDNERVVEIVKDREGNNLGRWDVF</sequence>
<accession>F2PJC9</accession>
<dbReference type="Proteomes" id="UP000009169">
    <property type="component" value="Unassembled WGS sequence"/>
</dbReference>
<dbReference type="VEuPathDB" id="FungiDB:TEQG_01036"/>
<name>F2PJC9_TRIEC</name>
<dbReference type="OrthoDB" id="4344093at2759"/>
<evidence type="ECO:0000313" key="3">
    <source>
        <dbReference type="Proteomes" id="UP000009169"/>
    </source>
</evidence>
<feature type="compositionally biased region" description="Acidic residues" evidence="1">
    <location>
        <begin position="21"/>
        <end position="37"/>
    </location>
</feature>